<dbReference type="InterPro" id="IPR012337">
    <property type="entry name" value="RNaseH-like_sf"/>
</dbReference>
<comment type="caution">
    <text evidence="2">The sequence shown here is derived from an EMBL/GenBank/DDBJ whole genome shotgun (WGS) entry which is preliminary data.</text>
</comment>
<feature type="region of interest" description="Disordered" evidence="1">
    <location>
        <begin position="92"/>
        <end position="133"/>
    </location>
</feature>
<feature type="compositionally biased region" description="Acidic residues" evidence="1">
    <location>
        <begin position="102"/>
        <end position="114"/>
    </location>
</feature>
<evidence type="ECO:0000256" key="1">
    <source>
        <dbReference type="SAM" id="MobiDB-lite"/>
    </source>
</evidence>
<dbReference type="SUPFAM" id="SSF53098">
    <property type="entry name" value="Ribonuclease H-like"/>
    <property type="match status" value="1"/>
</dbReference>
<evidence type="ECO:0000313" key="2">
    <source>
        <dbReference type="EMBL" id="OLQ12847.1"/>
    </source>
</evidence>
<dbReference type="Gene3D" id="3.30.420.10">
    <property type="entry name" value="Ribonuclease H-like superfamily/Ribonuclease H"/>
    <property type="match status" value="1"/>
</dbReference>
<dbReference type="OrthoDB" id="430476at2759"/>
<name>A0A1Q9EZM6_SYMMI</name>
<dbReference type="InterPro" id="IPR036397">
    <property type="entry name" value="RNaseH_sf"/>
</dbReference>
<dbReference type="Proteomes" id="UP000186817">
    <property type="component" value="Unassembled WGS sequence"/>
</dbReference>
<dbReference type="GO" id="GO:0003676">
    <property type="term" value="F:nucleic acid binding"/>
    <property type="evidence" value="ECO:0007669"/>
    <property type="project" value="InterPro"/>
</dbReference>
<protein>
    <submittedName>
        <fullName evidence="2">Retrovirus-related Pol polyprotein from transposon TNT 1-94</fullName>
    </submittedName>
</protein>
<accession>A0A1Q9EZM6</accession>
<reference evidence="2 3" key="1">
    <citation type="submission" date="2016-02" db="EMBL/GenBank/DDBJ databases">
        <title>Genome analysis of coral dinoflagellate symbionts highlights evolutionary adaptations to a symbiotic lifestyle.</title>
        <authorList>
            <person name="Aranda M."/>
            <person name="Li Y."/>
            <person name="Liew Y.J."/>
            <person name="Baumgarten S."/>
            <person name="Simakov O."/>
            <person name="Wilson M."/>
            <person name="Piel J."/>
            <person name="Ashoor H."/>
            <person name="Bougouffa S."/>
            <person name="Bajic V.B."/>
            <person name="Ryu T."/>
            <person name="Ravasi T."/>
            <person name="Bayer T."/>
            <person name="Micklem G."/>
            <person name="Kim H."/>
            <person name="Bhak J."/>
            <person name="Lajeunesse T.C."/>
            <person name="Voolstra C.R."/>
        </authorList>
    </citation>
    <scope>NUCLEOTIDE SEQUENCE [LARGE SCALE GENOMIC DNA]</scope>
    <source>
        <strain evidence="2 3">CCMP2467</strain>
    </source>
</reference>
<proteinExistence type="predicted"/>
<feature type="compositionally biased region" description="Acidic residues" evidence="1">
    <location>
        <begin position="123"/>
        <end position="132"/>
    </location>
</feature>
<keyword evidence="3" id="KW-1185">Reference proteome</keyword>
<evidence type="ECO:0000313" key="3">
    <source>
        <dbReference type="Proteomes" id="UP000186817"/>
    </source>
</evidence>
<sequence length="886" mass="97606">MLRSVRSGVLDTSADWLVLEGWEFLGGLMEWVNANYAQVDDVLLVLEHPEEVTGSKDEVKAPSSEFRVKRLAHLLANSGMPMAAAADAKAHDHAIPPSGEFSEGEADGTAEDDGGGVGSVQDNEWETPEVDDPAFVLSESDKGRIKSENDKWRVIAEGCTEVAHEVIDIPMVEILPTKSAKAIVSALNKFYARLRSWGLPVYRMHSDRARELTDPLVTQWAAHRGIYKTTTAPEQPAGNGRAEQLVRGEEFGAEEQVQEHALKPEARIILEGRRLASISAMREQEQALVKELQSGHVELAQSTAELLEQMDNSVSCLESLLESLSGQAVSEWESEGLLRSDVHLRALDAEADVLQTKMVPIAEVAKDIDSWKPSLSDELASVTTVHKAGVIISEEEARLLESNPDVEVLRVPGKIVASIKPPFKRKARFVACGNYLTRQKESKSPTLDRHDLYSAGLDSFALRTQLAIGAYKSWKCASLDVKTAFLTAPLQQPRATGKTRKERIVLVRVPRVMVLAGLVPPGSWMRVEGALYGLQESPHSWGSFRDGKLQCLTWCTPSGEKVGLEQCAADVSVWLIKSGGLVVGTLGVYVDDLLVMTQSEHLMPTLDAIRSLWKCSDPEYASKQGGFRFCGLQIEERSGMIWIHQRDYLVDLFSKYPHLKSSSVLPQFKEEPPAETPTASTVQYAQRIIGELTWVIRYLMFTVDYCLCYGPSLVVPEDFLAELPSVRNDAVLETWADASFAAQEDGDSQTGVIVTLVGMPVAWLSLRQPCVALSTCEAEVVSCIEGVCLTRALRPLIEEMLGQVVTWHLLNDSVSCSAVLAFPGIVLPGGCKCSETSLMKCCVKLRQMSFRFLTTERFGATMTTVKTTAIYRSLVQQRLTEIQEVD</sequence>
<gene>
    <name evidence="2" type="ORF">AK812_SmicGene3174</name>
</gene>
<organism evidence="2 3">
    <name type="scientific">Symbiodinium microadriaticum</name>
    <name type="common">Dinoflagellate</name>
    <name type="synonym">Zooxanthella microadriatica</name>
    <dbReference type="NCBI Taxonomy" id="2951"/>
    <lineage>
        <taxon>Eukaryota</taxon>
        <taxon>Sar</taxon>
        <taxon>Alveolata</taxon>
        <taxon>Dinophyceae</taxon>
        <taxon>Suessiales</taxon>
        <taxon>Symbiodiniaceae</taxon>
        <taxon>Symbiodinium</taxon>
    </lineage>
</organism>
<dbReference type="CDD" id="cd09272">
    <property type="entry name" value="RNase_HI_RT_Ty1"/>
    <property type="match status" value="1"/>
</dbReference>
<dbReference type="AlphaFoldDB" id="A0A1Q9EZM6"/>
<dbReference type="EMBL" id="LSRX01000037">
    <property type="protein sequence ID" value="OLQ12847.1"/>
    <property type="molecule type" value="Genomic_DNA"/>
</dbReference>